<accession>A0A2P6S358</accession>
<dbReference type="Gramene" id="PRQ53107">
    <property type="protein sequence ID" value="PRQ53107"/>
    <property type="gene ID" value="RchiOBHm_Chr2g0162851"/>
</dbReference>
<evidence type="ECO:0000313" key="2">
    <source>
        <dbReference type="Proteomes" id="UP000238479"/>
    </source>
</evidence>
<evidence type="ECO:0000313" key="1">
    <source>
        <dbReference type="EMBL" id="PRQ53107.1"/>
    </source>
</evidence>
<dbReference type="AlphaFoldDB" id="A0A2P6S358"/>
<comment type="caution">
    <text evidence="1">The sequence shown here is derived from an EMBL/GenBank/DDBJ whole genome shotgun (WGS) entry which is preliminary data.</text>
</comment>
<name>A0A2P6S358_ROSCH</name>
<gene>
    <name evidence="1" type="ORF">RchiOBHm_Chr2g0162851</name>
</gene>
<keyword evidence="2" id="KW-1185">Reference proteome</keyword>
<dbReference type="Proteomes" id="UP000238479">
    <property type="component" value="Chromosome 2"/>
</dbReference>
<protein>
    <submittedName>
        <fullName evidence="1">Uncharacterized protein</fullName>
    </submittedName>
</protein>
<organism evidence="1 2">
    <name type="scientific">Rosa chinensis</name>
    <name type="common">China rose</name>
    <dbReference type="NCBI Taxonomy" id="74649"/>
    <lineage>
        <taxon>Eukaryota</taxon>
        <taxon>Viridiplantae</taxon>
        <taxon>Streptophyta</taxon>
        <taxon>Embryophyta</taxon>
        <taxon>Tracheophyta</taxon>
        <taxon>Spermatophyta</taxon>
        <taxon>Magnoliopsida</taxon>
        <taxon>eudicotyledons</taxon>
        <taxon>Gunneridae</taxon>
        <taxon>Pentapetalae</taxon>
        <taxon>rosids</taxon>
        <taxon>fabids</taxon>
        <taxon>Rosales</taxon>
        <taxon>Rosaceae</taxon>
        <taxon>Rosoideae</taxon>
        <taxon>Rosoideae incertae sedis</taxon>
        <taxon>Rosa</taxon>
    </lineage>
</organism>
<dbReference type="EMBL" id="PDCK01000040">
    <property type="protein sequence ID" value="PRQ53107.1"/>
    <property type="molecule type" value="Genomic_DNA"/>
</dbReference>
<sequence length="72" mass="8089">MQNSLQNPKCSSYSSSTFRECNSDSTFRSTTTLKHLSSCLTHSSTLKIQLLSVSIKISQNPLTQSNKFHKIH</sequence>
<reference evidence="1 2" key="1">
    <citation type="journal article" date="2018" name="Nat. Genet.">
        <title>The Rosa genome provides new insights in the design of modern roses.</title>
        <authorList>
            <person name="Bendahmane M."/>
        </authorList>
    </citation>
    <scope>NUCLEOTIDE SEQUENCE [LARGE SCALE GENOMIC DNA]</scope>
    <source>
        <strain evidence="2">cv. Old Blush</strain>
    </source>
</reference>
<proteinExistence type="predicted"/>